<evidence type="ECO:0000313" key="3">
    <source>
        <dbReference type="Proteomes" id="UP000256373"/>
    </source>
</evidence>
<dbReference type="InterPro" id="IPR014030">
    <property type="entry name" value="Ketoacyl_synth_N"/>
</dbReference>
<reference evidence="2 3" key="1">
    <citation type="submission" date="2018-07" db="EMBL/GenBank/DDBJ databases">
        <title>Dyadobacter roseus sp. nov., isolated from rose rhizosphere soil.</title>
        <authorList>
            <person name="Chen L."/>
        </authorList>
    </citation>
    <scope>NUCLEOTIDE SEQUENCE [LARGE SCALE GENOMIC DNA]</scope>
    <source>
        <strain evidence="2 3">RS19</strain>
    </source>
</reference>
<evidence type="ECO:0000259" key="1">
    <source>
        <dbReference type="Pfam" id="PF13723"/>
    </source>
</evidence>
<dbReference type="RefSeq" id="WP_115832221.1">
    <property type="nucleotide sequence ID" value="NZ_QNUL01000015.1"/>
</dbReference>
<comment type="caution">
    <text evidence="2">The sequence shown here is derived from an EMBL/GenBank/DDBJ whole genome shotgun (WGS) entry which is preliminary data.</text>
</comment>
<keyword evidence="3" id="KW-1185">Reference proteome</keyword>
<proteinExistence type="predicted"/>
<dbReference type="GO" id="GO:0016746">
    <property type="term" value="F:acyltransferase activity"/>
    <property type="evidence" value="ECO:0007669"/>
    <property type="project" value="InterPro"/>
</dbReference>
<feature type="domain" description="Beta-ketoacyl synthase-like N-terminal" evidence="1">
    <location>
        <begin position="42"/>
        <end position="172"/>
    </location>
</feature>
<accession>A0A3D8Y896</accession>
<dbReference type="SUPFAM" id="SSF53901">
    <property type="entry name" value="Thiolase-like"/>
    <property type="match status" value="1"/>
</dbReference>
<dbReference type="Proteomes" id="UP000256373">
    <property type="component" value="Unassembled WGS sequence"/>
</dbReference>
<evidence type="ECO:0000313" key="2">
    <source>
        <dbReference type="EMBL" id="REA59447.1"/>
    </source>
</evidence>
<dbReference type="OrthoDB" id="1404523at2"/>
<dbReference type="InterPro" id="IPR016039">
    <property type="entry name" value="Thiolase-like"/>
</dbReference>
<organism evidence="2 3">
    <name type="scientific">Dyadobacter luteus</name>
    <dbReference type="NCBI Taxonomy" id="2259619"/>
    <lineage>
        <taxon>Bacteria</taxon>
        <taxon>Pseudomonadati</taxon>
        <taxon>Bacteroidota</taxon>
        <taxon>Cytophagia</taxon>
        <taxon>Cytophagales</taxon>
        <taxon>Spirosomataceae</taxon>
        <taxon>Dyadobacter</taxon>
    </lineage>
</organism>
<dbReference type="Gene3D" id="3.40.47.10">
    <property type="match status" value="1"/>
</dbReference>
<gene>
    <name evidence="2" type="ORF">DSL64_17500</name>
</gene>
<dbReference type="EMBL" id="QNUL01000015">
    <property type="protein sequence ID" value="REA59447.1"/>
    <property type="molecule type" value="Genomic_DNA"/>
</dbReference>
<sequence length="350" mass="38399">MYITASACISAQKSFDSSFWNGDIISYKGNRYTAVEPSYGTLIPAGLLRRMGKAVRMGVGAGLPLIQQNPDLGGIILGTANGGLEDCLKFLNQIVDYNEGTLTPTNFVQSTPNAVAGNLALMSKTTTYNTTHVHKGLAFENAMLDALLLLEEGNADSVLLGSVDEISEYNYNIDYLNGYYKTYEASSETVLTDNTPGSVCGEAAVMFVVKSLQSDQSLAKIVDVDQLGQSDSDEILIRLSHFLEKNEVCADDIDVLIAGYSGDNRTDYLYDQVREHFFRETDIYTFKNLSGDYPTATAFATWLGTGILNGEQAPASLILTENCRKERPEYVLIYNHYQGVQHSFILLKAV</sequence>
<protein>
    <recommendedName>
        <fullName evidence="1">Beta-ketoacyl synthase-like N-terminal domain-containing protein</fullName>
    </recommendedName>
</protein>
<name>A0A3D8Y896_9BACT</name>
<dbReference type="Pfam" id="PF13723">
    <property type="entry name" value="Ketoacyl-synt_2"/>
    <property type="match status" value="1"/>
</dbReference>
<dbReference type="AlphaFoldDB" id="A0A3D8Y896"/>